<evidence type="ECO:0000313" key="3">
    <source>
        <dbReference type="Proteomes" id="UP000279422"/>
    </source>
</evidence>
<evidence type="ECO:0000259" key="1">
    <source>
        <dbReference type="Pfam" id="PF01610"/>
    </source>
</evidence>
<feature type="non-terminal residue" evidence="2">
    <location>
        <position position="56"/>
    </location>
</feature>
<sequence length="56" mass="6559">MPSYAKRKIDEVAVDLNQGYKNAIKKALPQLMVVADPFRVVRDVDKRLDDERRTRE</sequence>
<accession>A0A497E3M8</accession>
<dbReference type="InterPro" id="IPR002560">
    <property type="entry name" value="Transposase_DDE"/>
</dbReference>
<comment type="caution">
    <text evidence="2">The sequence shown here is derived from an EMBL/GenBank/DDBJ whole genome shotgun (WGS) entry which is preliminary data.</text>
</comment>
<evidence type="ECO:0000313" key="2">
    <source>
        <dbReference type="EMBL" id="RLE08326.1"/>
    </source>
</evidence>
<gene>
    <name evidence="2" type="ORF">DRJ00_06520</name>
</gene>
<protein>
    <submittedName>
        <fullName evidence="2">ISL3 family transposase</fullName>
    </submittedName>
</protein>
<feature type="domain" description="Transposase IS204/IS1001/IS1096/IS1165 DDE" evidence="1">
    <location>
        <begin position="6"/>
        <end position="54"/>
    </location>
</feature>
<dbReference type="EMBL" id="QMPZ01000104">
    <property type="protein sequence ID" value="RLE08326.1"/>
    <property type="molecule type" value="Genomic_DNA"/>
</dbReference>
<reference evidence="2 3" key="1">
    <citation type="submission" date="2018-06" db="EMBL/GenBank/DDBJ databases">
        <title>Extensive metabolic versatility and redundancy in microbially diverse, dynamic hydrothermal sediments.</title>
        <authorList>
            <person name="Dombrowski N."/>
            <person name="Teske A."/>
            <person name="Baker B.J."/>
        </authorList>
    </citation>
    <scope>NUCLEOTIDE SEQUENCE [LARGE SCALE GENOMIC DNA]</scope>
    <source>
        <strain evidence="2">B47_G16</strain>
    </source>
</reference>
<organism evidence="2 3">
    <name type="scientific">Aerophobetes bacterium</name>
    <dbReference type="NCBI Taxonomy" id="2030807"/>
    <lineage>
        <taxon>Bacteria</taxon>
        <taxon>Candidatus Aerophobota</taxon>
    </lineage>
</organism>
<dbReference type="Proteomes" id="UP000279422">
    <property type="component" value="Unassembled WGS sequence"/>
</dbReference>
<name>A0A497E3M8_UNCAE</name>
<dbReference type="Pfam" id="PF01610">
    <property type="entry name" value="DDE_Tnp_ISL3"/>
    <property type="match status" value="1"/>
</dbReference>
<dbReference type="AlphaFoldDB" id="A0A497E3M8"/>
<proteinExistence type="predicted"/>